<dbReference type="PANTHER" id="PTHR14592">
    <property type="entry name" value="UNCHARACTERIZED FAM3"/>
    <property type="match status" value="1"/>
</dbReference>
<evidence type="ECO:0000313" key="1">
    <source>
        <dbReference type="EMBL" id="CAD7690171.1"/>
    </source>
</evidence>
<protein>
    <submittedName>
        <fullName evidence="1">(raccoon dog) hypothetical protein</fullName>
    </submittedName>
</protein>
<evidence type="ECO:0000313" key="2">
    <source>
        <dbReference type="Proteomes" id="UP000645828"/>
    </source>
</evidence>
<reference evidence="1" key="1">
    <citation type="submission" date="2020-12" db="EMBL/GenBank/DDBJ databases">
        <authorList>
            <consortium name="Molecular Ecology Group"/>
        </authorList>
    </citation>
    <scope>NUCLEOTIDE SEQUENCE</scope>
    <source>
        <strain evidence="1">TBG_1078</strain>
    </source>
</reference>
<accession>A0A811ZN64</accession>
<dbReference type="InterPro" id="IPR039220">
    <property type="entry name" value="FAM3"/>
</dbReference>
<dbReference type="AlphaFoldDB" id="A0A811ZN64"/>
<sequence length="139" mass="15405">MRVAGAARLSALDMVAQSTKPSEYNCEMSKSCPENHFAFKNGKWSSQCGGTQNLPGRQCFVFEIIWHLMSGVKNNVRRGVNVASFMEFLRSIQDGQIVLMGTESITNLAHKGTSKYEVWPKVAETKGCIPLKQDNCGEN</sequence>
<comment type="caution">
    <text evidence="1">The sequence shown here is derived from an EMBL/GenBank/DDBJ whole genome shotgun (WGS) entry which is preliminary data.</text>
</comment>
<dbReference type="EMBL" id="CAJHUB010000769">
    <property type="protein sequence ID" value="CAD7690171.1"/>
    <property type="molecule type" value="Genomic_DNA"/>
</dbReference>
<dbReference type="Proteomes" id="UP000645828">
    <property type="component" value="Unassembled WGS sequence"/>
</dbReference>
<proteinExistence type="predicted"/>
<organism evidence="1 2">
    <name type="scientific">Nyctereutes procyonoides</name>
    <name type="common">Raccoon dog</name>
    <name type="synonym">Canis procyonoides</name>
    <dbReference type="NCBI Taxonomy" id="34880"/>
    <lineage>
        <taxon>Eukaryota</taxon>
        <taxon>Metazoa</taxon>
        <taxon>Chordata</taxon>
        <taxon>Craniata</taxon>
        <taxon>Vertebrata</taxon>
        <taxon>Euteleostomi</taxon>
        <taxon>Mammalia</taxon>
        <taxon>Eutheria</taxon>
        <taxon>Laurasiatheria</taxon>
        <taxon>Carnivora</taxon>
        <taxon>Caniformia</taxon>
        <taxon>Canidae</taxon>
        <taxon>Nyctereutes</taxon>
    </lineage>
</organism>
<keyword evidence="2" id="KW-1185">Reference proteome</keyword>
<name>A0A811ZN64_NYCPR</name>
<gene>
    <name evidence="1" type="ORF">NYPRO_LOCUS22965</name>
</gene>